<evidence type="ECO:0000313" key="10">
    <source>
        <dbReference type="Proteomes" id="UP000001363"/>
    </source>
</evidence>
<keyword evidence="8" id="KW-0472">Membrane</keyword>
<protein>
    <submittedName>
        <fullName evidence="9">Sodium/alanine symporter family protein</fullName>
    </submittedName>
</protein>
<dbReference type="GO" id="GO:0005886">
    <property type="term" value="C:plasma membrane"/>
    <property type="evidence" value="ECO:0007669"/>
    <property type="project" value="UniProtKB-SubCell"/>
</dbReference>
<evidence type="ECO:0000256" key="5">
    <source>
        <dbReference type="ARBA" id="ARBA00022692"/>
    </source>
</evidence>
<name>B7JQC3_BACC0</name>
<gene>
    <name evidence="9" type="ordered locus">BCAH820_0695</name>
</gene>
<comment type="subcellular location">
    <subcellularLocation>
        <location evidence="1">Cell membrane</location>
        <topology evidence="1">Multi-pass membrane protein</topology>
    </subcellularLocation>
</comment>
<keyword evidence="4" id="KW-1003">Cell membrane</keyword>
<proteinExistence type="inferred from homology"/>
<dbReference type="Pfam" id="PF01235">
    <property type="entry name" value="Na_Ala_symp"/>
    <property type="match status" value="1"/>
</dbReference>
<evidence type="ECO:0000256" key="4">
    <source>
        <dbReference type="ARBA" id="ARBA00022475"/>
    </source>
</evidence>
<evidence type="ECO:0000256" key="1">
    <source>
        <dbReference type="ARBA" id="ARBA00004651"/>
    </source>
</evidence>
<dbReference type="Proteomes" id="UP000001363">
    <property type="component" value="Chromosome"/>
</dbReference>
<dbReference type="InterPro" id="IPR001463">
    <property type="entry name" value="Na/Ala_symport"/>
</dbReference>
<dbReference type="KEGG" id="bcu:BCAH820_0695"/>
<evidence type="ECO:0000313" key="9">
    <source>
        <dbReference type="EMBL" id="ACK88391.1"/>
    </source>
</evidence>
<organism evidence="9 10">
    <name type="scientific">Bacillus cereus (strain AH820)</name>
    <dbReference type="NCBI Taxonomy" id="405535"/>
    <lineage>
        <taxon>Bacteria</taxon>
        <taxon>Bacillati</taxon>
        <taxon>Bacillota</taxon>
        <taxon>Bacilli</taxon>
        <taxon>Bacillales</taxon>
        <taxon>Bacillaceae</taxon>
        <taxon>Bacillus</taxon>
        <taxon>Bacillus cereus group</taxon>
    </lineage>
</organism>
<comment type="similarity">
    <text evidence="2">Belongs to the alanine or glycine:cation symporter (AGCS) (TC 2.A.25) family.</text>
</comment>
<keyword evidence="5" id="KW-0812">Transmembrane</keyword>
<sequence length="61" mass="6983">MAWVNIIAILLLQKPALVALKDYEKQKKEGKDPVFDPGPLGIKNADFWEHEYGKDKKEEVS</sequence>
<evidence type="ECO:0000256" key="2">
    <source>
        <dbReference type="ARBA" id="ARBA00009261"/>
    </source>
</evidence>
<keyword evidence="7" id="KW-1133">Transmembrane helix</keyword>
<evidence type="ECO:0000256" key="6">
    <source>
        <dbReference type="ARBA" id="ARBA00022847"/>
    </source>
</evidence>
<dbReference type="EMBL" id="CP001283">
    <property type="protein sequence ID" value="ACK88391.1"/>
    <property type="molecule type" value="Genomic_DNA"/>
</dbReference>
<dbReference type="HOGENOM" id="CLU_201620_0_0_9"/>
<evidence type="ECO:0000256" key="8">
    <source>
        <dbReference type="ARBA" id="ARBA00023136"/>
    </source>
</evidence>
<evidence type="ECO:0000256" key="7">
    <source>
        <dbReference type="ARBA" id="ARBA00022989"/>
    </source>
</evidence>
<keyword evidence="3" id="KW-0813">Transport</keyword>
<dbReference type="GO" id="GO:0005283">
    <property type="term" value="F:amino acid:sodium symporter activity"/>
    <property type="evidence" value="ECO:0007669"/>
    <property type="project" value="InterPro"/>
</dbReference>
<accession>B7JQC3</accession>
<dbReference type="AlphaFoldDB" id="B7JQC3"/>
<keyword evidence="6" id="KW-0769">Symport</keyword>
<reference evidence="9 10" key="1">
    <citation type="submission" date="2008-10" db="EMBL/GenBank/DDBJ databases">
        <title>Genome sequence of Bacillus cereus AH820.</title>
        <authorList>
            <person name="Dodson R.J."/>
            <person name="Durkin A.S."/>
            <person name="Rosovitz M.J."/>
            <person name="Rasko D.A."/>
            <person name="Hoffmaster A."/>
            <person name="Ravel J."/>
            <person name="Sutton G."/>
        </authorList>
    </citation>
    <scope>NUCLEOTIDE SEQUENCE [LARGE SCALE GENOMIC DNA]</scope>
    <source>
        <strain evidence="9 10">AH820</strain>
    </source>
</reference>
<evidence type="ECO:0000256" key="3">
    <source>
        <dbReference type="ARBA" id="ARBA00022448"/>
    </source>
</evidence>